<keyword evidence="3" id="KW-1185">Reference proteome</keyword>
<name>A0A0N5BNA5_STREA</name>
<reference evidence="4" key="1">
    <citation type="submission" date="2017-02" db="UniProtKB">
        <authorList>
            <consortium name="WormBaseParasite"/>
        </authorList>
    </citation>
    <scope>IDENTIFICATION</scope>
</reference>
<dbReference type="STRING" id="174720.A0A0N5BNA5"/>
<dbReference type="PANTHER" id="PTHR24413">
    <property type="entry name" value="SPECKLE-TYPE POZ PROTEIN"/>
    <property type="match status" value="1"/>
</dbReference>
<dbReference type="InterPro" id="IPR000210">
    <property type="entry name" value="BTB/POZ_dom"/>
</dbReference>
<organism evidence="3 4">
    <name type="scientific">Strongyloides papillosus</name>
    <name type="common">Intestinal threadworm</name>
    <dbReference type="NCBI Taxonomy" id="174720"/>
    <lineage>
        <taxon>Eukaryota</taxon>
        <taxon>Metazoa</taxon>
        <taxon>Ecdysozoa</taxon>
        <taxon>Nematoda</taxon>
        <taxon>Chromadorea</taxon>
        <taxon>Rhabditida</taxon>
        <taxon>Tylenchina</taxon>
        <taxon>Panagrolaimomorpha</taxon>
        <taxon>Strongyloidoidea</taxon>
        <taxon>Strongyloididae</taxon>
        <taxon>Strongyloides</taxon>
    </lineage>
</organism>
<accession>A0A0N5BNA5</accession>
<evidence type="ECO:0000313" key="4">
    <source>
        <dbReference type="WBParaSite" id="SPAL_0000738400.1"/>
    </source>
</evidence>
<dbReference type="GO" id="GO:0030163">
    <property type="term" value="P:protein catabolic process"/>
    <property type="evidence" value="ECO:0007669"/>
    <property type="project" value="UniProtKB-ARBA"/>
</dbReference>
<dbReference type="SUPFAM" id="SSF54695">
    <property type="entry name" value="POZ domain"/>
    <property type="match status" value="1"/>
</dbReference>
<sequence length="337" mass="39300">MVNLSMNYGSYKTQTRINKFSYVYSIENFPLRSEKKCEKIISQKCVIGSENISEWCLWVYPNGSNEWTEGYVSVHLRLEKPSKAKAKFRFCILNDKEEERYFKFVAEPHEFDKDKEWGFSKFVKRDLLLDESNGLLINGDLKILCVVEIIDFKEENHDSTKTSIDNIVPQSCLSLDFIKMLYSTKAFSDCTIKVGNTKNKAHKIILAAQSPLFHKIFNNPLKKPNTDVIEIKYFRVEVVKEMLKYIYTGEISDMQSMASELLEIAVKYKLDKLKEISERFLCGTLDIENVCKRFALSEKLSIESLKECCLELILENKEWITKTDEWKKFVSSTFTIS</sequence>
<dbReference type="Pfam" id="PF00651">
    <property type="entry name" value="BTB"/>
    <property type="match status" value="1"/>
</dbReference>
<dbReference type="InterPro" id="IPR011333">
    <property type="entry name" value="SKP1/BTB/POZ_sf"/>
</dbReference>
<dbReference type="PROSITE" id="PS50144">
    <property type="entry name" value="MATH"/>
    <property type="match status" value="1"/>
</dbReference>
<dbReference type="InterPro" id="IPR002083">
    <property type="entry name" value="MATH/TRAF_dom"/>
</dbReference>
<dbReference type="CDD" id="cd14733">
    <property type="entry name" value="BACK"/>
    <property type="match status" value="1"/>
</dbReference>
<dbReference type="WBParaSite" id="SPAL_0000738400.1">
    <property type="protein sequence ID" value="SPAL_0000738400.1"/>
    <property type="gene ID" value="SPAL_0000738400"/>
</dbReference>
<proteinExistence type="predicted"/>
<dbReference type="Pfam" id="PF22486">
    <property type="entry name" value="MATH_2"/>
    <property type="match status" value="1"/>
</dbReference>
<dbReference type="AlphaFoldDB" id="A0A0N5BNA5"/>
<evidence type="ECO:0000259" key="2">
    <source>
        <dbReference type="PROSITE" id="PS50144"/>
    </source>
</evidence>
<dbReference type="Gene3D" id="1.25.40.420">
    <property type="match status" value="1"/>
</dbReference>
<feature type="domain" description="BTB" evidence="1">
    <location>
        <begin position="188"/>
        <end position="255"/>
    </location>
</feature>
<dbReference type="Proteomes" id="UP000046392">
    <property type="component" value="Unplaced"/>
</dbReference>
<dbReference type="SMART" id="SM00225">
    <property type="entry name" value="BTB"/>
    <property type="match status" value="1"/>
</dbReference>
<dbReference type="SUPFAM" id="SSF49599">
    <property type="entry name" value="TRAF domain-like"/>
    <property type="match status" value="1"/>
</dbReference>
<dbReference type="Gene3D" id="3.30.710.10">
    <property type="entry name" value="Potassium Channel Kv1.1, Chain A"/>
    <property type="match status" value="1"/>
</dbReference>
<dbReference type="Gene3D" id="2.60.210.10">
    <property type="entry name" value="Apoptosis, Tumor Necrosis Factor Receptor Associated Protein 2, Chain A"/>
    <property type="match status" value="1"/>
</dbReference>
<feature type="domain" description="MATH" evidence="2">
    <location>
        <begin position="19"/>
        <end position="147"/>
    </location>
</feature>
<protein>
    <submittedName>
        <fullName evidence="4">BTB domain-containing protein</fullName>
    </submittedName>
</protein>
<evidence type="ECO:0000259" key="1">
    <source>
        <dbReference type="PROSITE" id="PS50097"/>
    </source>
</evidence>
<dbReference type="PROSITE" id="PS50097">
    <property type="entry name" value="BTB"/>
    <property type="match status" value="1"/>
</dbReference>
<dbReference type="InterPro" id="IPR008974">
    <property type="entry name" value="TRAF-like"/>
</dbReference>
<evidence type="ECO:0000313" key="3">
    <source>
        <dbReference type="Proteomes" id="UP000046392"/>
    </source>
</evidence>